<dbReference type="GO" id="GO:0016020">
    <property type="term" value="C:membrane"/>
    <property type="evidence" value="ECO:0007669"/>
    <property type="project" value="TreeGrafter"/>
</dbReference>
<dbReference type="InterPro" id="IPR010721">
    <property type="entry name" value="UstE-like"/>
</dbReference>
<keyword evidence="3" id="KW-1185">Reference proteome</keyword>
<reference evidence="2" key="1">
    <citation type="submission" date="2023-07" db="EMBL/GenBank/DDBJ databases">
        <title>Genomic Encyclopedia of Type Strains, Phase IV (KMG-IV): sequencing the most valuable type-strain genomes for metagenomic binning, comparative biology and taxonomic classification.</title>
        <authorList>
            <person name="Goeker M."/>
        </authorList>
    </citation>
    <scope>NUCLEOTIDE SEQUENCE</scope>
    <source>
        <strain evidence="2">DSM 21202</strain>
    </source>
</reference>
<feature type="transmembrane region" description="Helical" evidence="1">
    <location>
        <begin position="105"/>
        <end position="130"/>
    </location>
</feature>
<keyword evidence="1" id="KW-0472">Membrane</keyword>
<proteinExistence type="predicted"/>
<dbReference type="EMBL" id="JAUSUL010000002">
    <property type="protein sequence ID" value="MDQ0316053.1"/>
    <property type="molecule type" value="Genomic_DNA"/>
</dbReference>
<dbReference type="PANTHER" id="PTHR32251">
    <property type="entry name" value="3-OXO-5-ALPHA-STEROID 4-DEHYDROGENASE"/>
    <property type="match status" value="1"/>
</dbReference>
<dbReference type="Gene3D" id="1.20.120.1630">
    <property type="match status" value="1"/>
</dbReference>
<name>A0AAE3VQD6_9HYPH</name>
<keyword evidence="1" id="KW-0812">Transmembrane</keyword>
<gene>
    <name evidence="2" type="ORF">J2S73_002510</name>
</gene>
<feature type="transmembrane region" description="Helical" evidence="1">
    <location>
        <begin position="196"/>
        <end position="217"/>
    </location>
</feature>
<comment type="caution">
    <text evidence="2">The sequence shown here is derived from an EMBL/GenBank/DDBJ whole genome shotgun (WGS) entry which is preliminary data.</text>
</comment>
<evidence type="ECO:0000313" key="3">
    <source>
        <dbReference type="Proteomes" id="UP001229244"/>
    </source>
</evidence>
<feature type="transmembrane region" description="Helical" evidence="1">
    <location>
        <begin position="142"/>
        <end position="161"/>
    </location>
</feature>
<evidence type="ECO:0000256" key="1">
    <source>
        <dbReference type="SAM" id="Phobius"/>
    </source>
</evidence>
<protein>
    <submittedName>
        <fullName evidence="2">Steroid 5-alpha reductase family enzyme</fullName>
    </submittedName>
</protein>
<dbReference type="Proteomes" id="UP001229244">
    <property type="component" value="Unassembled WGS sequence"/>
</dbReference>
<feature type="transmembrane region" description="Helical" evidence="1">
    <location>
        <begin position="6"/>
        <end position="26"/>
    </location>
</feature>
<dbReference type="Pfam" id="PF06966">
    <property type="entry name" value="DUF1295"/>
    <property type="match status" value="1"/>
</dbReference>
<evidence type="ECO:0000313" key="2">
    <source>
        <dbReference type="EMBL" id="MDQ0316053.1"/>
    </source>
</evidence>
<dbReference type="PANTHER" id="PTHR32251:SF17">
    <property type="entry name" value="STEROID 5-ALPHA REDUCTASE C-TERMINAL DOMAIN-CONTAINING PROTEIN"/>
    <property type="match status" value="1"/>
</dbReference>
<keyword evidence="1" id="KW-1133">Transmembrane helix</keyword>
<accession>A0AAE3VQD6</accession>
<dbReference type="AlphaFoldDB" id="A0AAE3VQD6"/>
<feature type="transmembrane region" description="Helical" evidence="1">
    <location>
        <begin position="61"/>
        <end position="78"/>
    </location>
</feature>
<organism evidence="2 3">
    <name type="scientific">Amorphus orientalis</name>
    <dbReference type="NCBI Taxonomy" id="649198"/>
    <lineage>
        <taxon>Bacteria</taxon>
        <taxon>Pseudomonadati</taxon>
        <taxon>Pseudomonadota</taxon>
        <taxon>Alphaproteobacteria</taxon>
        <taxon>Hyphomicrobiales</taxon>
        <taxon>Amorphaceae</taxon>
        <taxon>Amorphus</taxon>
    </lineage>
</organism>
<sequence>MAASQPLALAVTFLITLLMFTLMWRIHVGKEDAGVVDYYWGSGFAVIAFAELALAGAASPAALAIAGAVVLWAARLTLHLAQRDNRSHGEDPRYRRMRETVGPSFWWRSLFTVFLLQGVLQWLIAAPVHAALLFPAEAAETALVVAGLCLFAVGLAIEWIADRQLARHRADSEIARTTLASGLWAWSRHPNYFGEAVLWFGLAIAAYGVSGALWAFAGPVLLTLVMVTVSAPLTERHLLDARPDYAAYRARTSAFVPWPQRSNRAKTVRL</sequence>
<dbReference type="PROSITE" id="PS50244">
    <property type="entry name" value="S5A_REDUCTASE"/>
    <property type="match status" value="1"/>
</dbReference>
<dbReference type="RefSeq" id="WP_306885878.1">
    <property type="nucleotide sequence ID" value="NZ_JAUSUL010000002.1"/>
</dbReference>